<reference evidence="1 2" key="1">
    <citation type="submission" date="2018-08" db="EMBL/GenBank/DDBJ databases">
        <title>A genome reference for cultivated species of the human gut microbiota.</title>
        <authorList>
            <person name="Zou Y."/>
            <person name="Xue W."/>
            <person name="Luo G."/>
        </authorList>
    </citation>
    <scope>NUCLEOTIDE SEQUENCE [LARGE SCALE GENOMIC DNA]</scope>
    <source>
        <strain evidence="1 2">AF28-26</strain>
    </source>
</reference>
<dbReference type="Pfam" id="PF14198">
    <property type="entry name" value="TnpV"/>
    <property type="match status" value="1"/>
</dbReference>
<accession>A0A412AUG9</accession>
<proteinExistence type="predicted"/>
<dbReference type="Proteomes" id="UP000284751">
    <property type="component" value="Unassembled WGS sequence"/>
</dbReference>
<evidence type="ECO:0000313" key="1">
    <source>
        <dbReference type="EMBL" id="RGQ35064.1"/>
    </source>
</evidence>
<comment type="caution">
    <text evidence="1">The sequence shown here is derived from an EMBL/GenBank/DDBJ whole genome shotgun (WGS) entry which is preliminary data.</text>
</comment>
<organism evidence="1 2">
    <name type="scientific">[Clostridium] leptum</name>
    <dbReference type="NCBI Taxonomy" id="1535"/>
    <lineage>
        <taxon>Bacteria</taxon>
        <taxon>Bacillati</taxon>
        <taxon>Bacillota</taxon>
        <taxon>Clostridia</taxon>
        <taxon>Eubacteriales</taxon>
        <taxon>Oscillospiraceae</taxon>
        <taxon>Oscillospiraceae incertae sedis</taxon>
    </lineage>
</organism>
<name>A0A412AUG9_9FIRM</name>
<evidence type="ECO:0000313" key="2">
    <source>
        <dbReference type="Proteomes" id="UP000284751"/>
    </source>
</evidence>
<dbReference type="InterPro" id="IPR026989">
    <property type="entry name" value="TnpV"/>
</dbReference>
<protein>
    <submittedName>
        <fullName evidence="1">TnpV protein</fullName>
    </submittedName>
</protein>
<gene>
    <name evidence="1" type="ORF">DWY99_13165</name>
</gene>
<dbReference type="EMBL" id="QRTC01000074">
    <property type="protein sequence ID" value="RGQ35064.1"/>
    <property type="molecule type" value="Genomic_DNA"/>
</dbReference>
<sequence length="99" mass="11962">MKDEFVKNIGVWGQRHYAYLKKHSPTVINVMRMKGTLEQYLRDIDQDAQEMFDLLMKQYAEIEGITEQLKAENQMDWVCKMNNIRDRINEIIYKELIYV</sequence>
<dbReference type="AlphaFoldDB" id="A0A412AUG9"/>